<dbReference type="EMBL" id="CP022187">
    <property type="protein sequence ID" value="AWI77582.1"/>
    <property type="molecule type" value="Genomic_DNA"/>
</dbReference>
<dbReference type="GO" id="GO:0051287">
    <property type="term" value="F:NAD binding"/>
    <property type="evidence" value="ECO:0007669"/>
    <property type="project" value="InterPro"/>
</dbReference>
<gene>
    <name evidence="7" type="ORF">CEW83_08350</name>
</gene>
<dbReference type="InterPro" id="IPR050857">
    <property type="entry name" value="D-2-hydroxyacid_DH"/>
</dbReference>
<evidence type="ECO:0000313" key="7">
    <source>
        <dbReference type="EMBL" id="AWI77582.1"/>
    </source>
</evidence>
<dbReference type="SUPFAM" id="SSF51735">
    <property type="entry name" value="NAD(P)-binding Rossmann-fold domains"/>
    <property type="match status" value="1"/>
</dbReference>
<evidence type="ECO:0000259" key="5">
    <source>
        <dbReference type="Pfam" id="PF00389"/>
    </source>
</evidence>
<dbReference type="InterPro" id="IPR006139">
    <property type="entry name" value="D-isomer_2_OHA_DH_cat_dom"/>
</dbReference>
<dbReference type="KEGG" id="acom:CEW83_08350"/>
<keyword evidence="2 4" id="KW-0560">Oxidoreductase</keyword>
<dbReference type="PANTHER" id="PTHR42789:SF1">
    <property type="entry name" value="D-ISOMER SPECIFIC 2-HYDROXYACID DEHYDROGENASE FAMILY PROTEIN (AFU_ORTHOLOGUE AFUA_6G10090)"/>
    <property type="match status" value="1"/>
</dbReference>
<dbReference type="SUPFAM" id="SSF52283">
    <property type="entry name" value="Formate/glycerate dehydrogenase catalytic domain-like"/>
    <property type="match status" value="1"/>
</dbReference>
<dbReference type="InterPro" id="IPR006140">
    <property type="entry name" value="D-isomer_DH_NAD-bd"/>
</dbReference>
<dbReference type="GO" id="GO:0016616">
    <property type="term" value="F:oxidoreductase activity, acting on the CH-OH group of donors, NAD or NADP as acceptor"/>
    <property type="evidence" value="ECO:0007669"/>
    <property type="project" value="InterPro"/>
</dbReference>
<evidence type="ECO:0000256" key="3">
    <source>
        <dbReference type="ARBA" id="ARBA00023027"/>
    </source>
</evidence>
<feature type="domain" description="D-isomer specific 2-hydroxyacid dehydrogenase NAD-binding" evidence="6">
    <location>
        <begin position="112"/>
        <end position="289"/>
    </location>
</feature>
<evidence type="ECO:0000313" key="8">
    <source>
        <dbReference type="Proteomes" id="UP000244930"/>
    </source>
</evidence>
<keyword evidence="8" id="KW-1185">Reference proteome</keyword>
<evidence type="ECO:0000256" key="4">
    <source>
        <dbReference type="RuleBase" id="RU003719"/>
    </source>
</evidence>
<protein>
    <submittedName>
        <fullName evidence="7">3-phosphoglycerate dehydrogenase</fullName>
    </submittedName>
</protein>
<dbReference type="FunFam" id="3.40.50.720:FF:000203">
    <property type="entry name" value="D-3-phosphoglycerate dehydrogenase (SerA)"/>
    <property type="match status" value="1"/>
</dbReference>
<dbReference type="Pfam" id="PF00389">
    <property type="entry name" value="2-Hacid_dh"/>
    <property type="match status" value="1"/>
</dbReference>
<dbReference type="InterPro" id="IPR036291">
    <property type="entry name" value="NAD(P)-bd_dom_sf"/>
</dbReference>
<dbReference type="CDD" id="cd12173">
    <property type="entry name" value="PGDH_4"/>
    <property type="match status" value="1"/>
</dbReference>
<evidence type="ECO:0000256" key="1">
    <source>
        <dbReference type="ARBA" id="ARBA00005854"/>
    </source>
</evidence>
<feature type="domain" description="D-isomer specific 2-hydroxyacid dehydrogenase catalytic" evidence="5">
    <location>
        <begin position="9"/>
        <end position="312"/>
    </location>
</feature>
<evidence type="ECO:0000256" key="2">
    <source>
        <dbReference type="ARBA" id="ARBA00023002"/>
    </source>
</evidence>
<dbReference type="Gene3D" id="3.40.50.720">
    <property type="entry name" value="NAD(P)-binding Rossmann-like Domain"/>
    <property type="match status" value="2"/>
</dbReference>
<dbReference type="InterPro" id="IPR029753">
    <property type="entry name" value="D-isomer_DH_CS"/>
</dbReference>
<dbReference type="PANTHER" id="PTHR42789">
    <property type="entry name" value="D-ISOMER SPECIFIC 2-HYDROXYACID DEHYDROGENASE FAMILY PROTEIN (AFU_ORTHOLOGUE AFUA_6G10090)"/>
    <property type="match status" value="1"/>
</dbReference>
<dbReference type="PROSITE" id="PS00670">
    <property type="entry name" value="D_2_HYDROXYACID_DH_2"/>
    <property type="match status" value="1"/>
</dbReference>
<evidence type="ECO:0000259" key="6">
    <source>
        <dbReference type="Pfam" id="PF02826"/>
    </source>
</evidence>
<dbReference type="PROSITE" id="PS00671">
    <property type="entry name" value="D_2_HYDROXYACID_DH_3"/>
    <property type="match status" value="1"/>
</dbReference>
<keyword evidence="3" id="KW-0520">NAD</keyword>
<dbReference type="Proteomes" id="UP000244930">
    <property type="component" value="Chromosome"/>
</dbReference>
<proteinExistence type="inferred from homology"/>
<dbReference type="Pfam" id="PF02826">
    <property type="entry name" value="2-Hacid_dh_C"/>
    <property type="match status" value="1"/>
</dbReference>
<dbReference type="AlphaFoldDB" id="A0A2U8GV90"/>
<comment type="similarity">
    <text evidence="1 4">Belongs to the D-isomer specific 2-hydroxyacid dehydrogenase family.</text>
</comment>
<name>A0A2U8GV90_9RHOO</name>
<organism evidence="7 8">
    <name type="scientific">Parazoarcus communis</name>
    <dbReference type="NCBI Taxonomy" id="41977"/>
    <lineage>
        <taxon>Bacteria</taxon>
        <taxon>Pseudomonadati</taxon>
        <taxon>Pseudomonadota</taxon>
        <taxon>Betaproteobacteria</taxon>
        <taxon>Rhodocyclales</taxon>
        <taxon>Zoogloeaceae</taxon>
        <taxon>Parazoarcus</taxon>
    </lineage>
</organism>
<reference evidence="7 8" key="1">
    <citation type="submission" date="2017-06" db="EMBL/GenBank/DDBJ databases">
        <title>Azoarcus.</title>
        <authorList>
            <person name="Woo J.-H."/>
            <person name="Kim H.-S."/>
        </authorList>
    </citation>
    <scope>NUCLEOTIDE SEQUENCE [LARGE SCALE GENOMIC DNA]</scope>
    <source>
        <strain evidence="7 8">TSPY31</strain>
    </source>
</reference>
<sequence length="313" mass="32209">MEEKMTKVVISEFMDESAVDTLRARFDVLYDPKLVDQPAALLAALAQADGLIVRNRTQVSADMLPAAPALKVVGRLGVGLDNIDVARCKAAGVEVIPATGANALAVAEYVIGTAMVLLRGSYLSSSEVAAGEWPRTRMSNGRETAGKTLGLVGFGGIGQLTARLARGLGMQVVAHDPMIANDAPVWAESGVTPLALDALVSTADVVSLHVPLTDGTRGLFGAACIQSMKAGAVLINTARGGIVDEAALAAALRSGHLGGAALDVFEAEPLPAGSALAGVPNLILTPHIGGVTFESNERVSSLIAERVIRFLAD</sequence>
<accession>A0A2U8GV90</accession>